<dbReference type="NCBIfam" id="NF002647">
    <property type="entry name" value="PRK02318.1-3"/>
    <property type="match status" value="1"/>
</dbReference>
<gene>
    <name evidence="6 9" type="primary">mtlD</name>
    <name evidence="9" type="ORF">MCCS_05030</name>
</gene>
<dbReference type="Gene3D" id="3.40.50.720">
    <property type="entry name" value="NAD(P)-binding Rossmann-like Domain"/>
    <property type="match status" value="1"/>
</dbReference>
<proteinExistence type="inferred from homology"/>
<protein>
    <recommendedName>
        <fullName evidence="6">Mannitol-1-phosphate 5-dehydrogenase</fullName>
        <ecNumber evidence="6">1.1.1.17</ecNumber>
    </recommendedName>
</protein>
<dbReference type="InterPro" id="IPR023027">
    <property type="entry name" value="Mannitol_DH_CS"/>
</dbReference>
<dbReference type="NCBIfam" id="NF002652">
    <property type="entry name" value="PRK02318.2-5"/>
    <property type="match status" value="1"/>
</dbReference>
<evidence type="ECO:0000313" key="10">
    <source>
        <dbReference type="Proteomes" id="UP000194154"/>
    </source>
</evidence>
<dbReference type="EMBL" id="CP021059">
    <property type="protein sequence ID" value="ARQ06155.1"/>
    <property type="molecule type" value="Genomic_DNA"/>
</dbReference>
<dbReference type="InterPro" id="IPR013328">
    <property type="entry name" value="6PGD_dom2"/>
</dbReference>
<dbReference type="GO" id="GO:0008926">
    <property type="term" value="F:mannitol-1-phosphate 5-dehydrogenase activity"/>
    <property type="evidence" value="ECO:0007669"/>
    <property type="project" value="UniProtKB-UniRule"/>
</dbReference>
<evidence type="ECO:0000256" key="1">
    <source>
        <dbReference type="ARBA" id="ARBA00006541"/>
    </source>
</evidence>
<dbReference type="HAMAP" id="MF_00196">
    <property type="entry name" value="Mannitol_dehydrog"/>
    <property type="match status" value="1"/>
</dbReference>
<reference evidence="9 10" key="1">
    <citation type="journal article" date="2017" name="Int. J. Syst. Evol. Microbiol.">
        <title>Macrococcus canis sp. nov., a skin bacterium associated with infections in dogs.</title>
        <authorList>
            <person name="Gobeli Brawand S."/>
            <person name="Cotting K."/>
            <person name="Gomez-Sanz E."/>
            <person name="Collaud A."/>
            <person name="Thomann A."/>
            <person name="Brodard I."/>
            <person name="Rodriguez-Campos S."/>
            <person name="Strauss C."/>
            <person name="Perreten V."/>
        </authorList>
    </citation>
    <scope>NUCLEOTIDE SEQUENCE [LARGE SCALE GENOMIC DNA]</scope>
    <source>
        <strain evidence="9 10">KM45013</strain>
    </source>
</reference>
<accession>A0A1W7A939</accession>
<dbReference type="EC" id="1.1.1.17" evidence="6"/>
<evidence type="ECO:0000259" key="7">
    <source>
        <dbReference type="Pfam" id="PF01232"/>
    </source>
</evidence>
<dbReference type="Pfam" id="PF01232">
    <property type="entry name" value="Mannitol_dh"/>
    <property type="match status" value="1"/>
</dbReference>
<comment type="catalytic activity">
    <reaction evidence="5">
        <text>6-phospho-D-gluconate + NADP(+) = D-ribulose 5-phosphate + CO2 + NADPH</text>
        <dbReference type="Rhea" id="RHEA:10116"/>
        <dbReference type="ChEBI" id="CHEBI:16526"/>
        <dbReference type="ChEBI" id="CHEBI:57783"/>
        <dbReference type="ChEBI" id="CHEBI:58121"/>
        <dbReference type="ChEBI" id="CHEBI:58349"/>
        <dbReference type="ChEBI" id="CHEBI:58759"/>
        <dbReference type="EC" id="1.1.1.44"/>
    </reaction>
</comment>
<dbReference type="GeneID" id="35294646"/>
<dbReference type="GO" id="GO:0019592">
    <property type="term" value="P:mannitol catabolic process"/>
    <property type="evidence" value="ECO:0007669"/>
    <property type="project" value="TreeGrafter"/>
</dbReference>
<comment type="similarity">
    <text evidence="1 6">Belongs to the mannitol dehydrogenase family.</text>
</comment>
<dbReference type="GO" id="GO:0005829">
    <property type="term" value="C:cytosol"/>
    <property type="evidence" value="ECO:0007669"/>
    <property type="project" value="TreeGrafter"/>
</dbReference>
<dbReference type="Proteomes" id="UP000194154">
    <property type="component" value="Chromosome"/>
</dbReference>
<dbReference type="PANTHER" id="PTHR30524">
    <property type="entry name" value="MANNITOL-1-PHOSPHATE 5-DEHYDROGENASE"/>
    <property type="match status" value="1"/>
</dbReference>
<evidence type="ECO:0000256" key="4">
    <source>
        <dbReference type="ARBA" id="ARBA00048615"/>
    </source>
</evidence>
<dbReference type="PROSITE" id="PS00974">
    <property type="entry name" value="MANNITOL_DHGENASE"/>
    <property type="match status" value="1"/>
</dbReference>
<dbReference type="InterPro" id="IPR008927">
    <property type="entry name" value="6-PGluconate_DH-like_C_sf"/>
</dbReference>
<name>A0A1W7A939_9STAP</name>
<keyword evidence="10" id="KW-1185">Reference proteome</keyword>
<dbReference type="InterPro" id="IPR023028">
    <property type="entry name" value="Mannitol_1_phos_5_DH"/>
</dbReference>
<dbReference type="RefSeq" id="WP_086041841.1">
    <property type="nucleotide sequence ID" value="NZ_CBCRZA010000013.1"/>
</dbReference>
<dbReference type="Gene3D" id="1.10.1040.10">
    <property type="entry name" value="N-(1-d-carboxylethyl)-l-norvaline Dehydrogenase, domain 2"/>
    <property type="match status" value="1"/>
</dbReference>
<feature type="domain" description="Mannitol dehydrogenase N-terminal" evidence="7">
    <location>
        <begin position="1"/>
        <end position="182"/>
    </location>
</feature>
<dbReference type="AlphaFoldDB" id="A0A1W7A939"/>
<evidence type="ECO:0000256" key="5">
    <source>
        <dbReference type="ARBA" id="ARBA00048640"/>
    </source>
</evidence>
<dbReference type="InterPro" id="IPR036291">
    <property type="entry name" value="NAD(P)-bd_dom_sf"/>
</dbReference>
<evidence type="ECO:0000313" key="9">
    <source>
        <dbReference type="EMBL" id="ARQ06155.1"/>
    </source>
</evidence>
<dbReference type="SUPFAM" id="SSF51735">
    <property type="entry name" value="NAD(P)-binding Rossmann-fold domains"/>
    <property type="match status" value="1"/>
</dbReference>
<evidence type="ECO:0000256" key="2">
    <source>
        <dbReference type="ARBA" id="ARBA00023002"/>
    </source>
</evidence>
<feature type="domain" description="Mannitol dehydrogenase C-terminal" evidence="8">
    <location>
        <begin position="196"/>
        <end position="348"/>
    </location>
</feature>
<dbReference type="STRING" id="1855823.MCCS_05030"/>
<dbReference type="OrthoDB" id="271711at2"/>
<dbReference type="SUPFAM" id="SSF48179">
    <property type="entry name" value="6-phosphogluconate dehydrogenase C-terminal domain-like"/>
    <property type="match status" value="1"/>
</dbReference>
<evidence type="ECO:0000256" key="3">
    <source>
        <dbReference type="ARBA" id="ARBA00023027"/>
    </source>
</evidence>
<evidence type="ECO:0000259" key="8">
    <source>
        <dbReference type="Pfam" id="PF08125"/>
    </source>
</evidence>
<dbReference type="GO" id="GO:0004616">
    <property type="term" value="F:phosphogluconate dehydrogenase (decarboxylating) activity"/>
    <property type="evidence" value="ECO:0007669"/>
    <property type="project" value="UniProtKB-EC"/>
</dbReference>
<sequence>MKAVHFGAGNIGRGFIGKVLFDNDYDVTFADVNAEIIDALNRDGQYDVIIAEENKERQTVTNVRGINSMNDAESLKQAIIEADLITCAVGVSILPIIAKSFAATLLDRDPAHTLNIVACENAIMATDTLKAAVLDIAPEVADMEAIHFPNSAVDRIVPIQKQDNPLDVMVEPFFEWVIESDVWAGEQLTGVKYVADLHPFIERKLMTVNTGHAFIAYYGTYKGYHTVDEAMKDAEVVAAVKAVLQETSAYLTTAYDFTTEEQAQYVEKIIGRFTNPYLSDALNRVGRSPIRKISPEDRIIKPLRALYEHQLPHENLVRMAAYLLKYSDANDPESVEKDTYIDAHGARAFLKEYAKIDDSLVEEIVTVYESL</sequence>
<dbReference type="Pfam" id="PF08125">
    <property type="entry name" value="Mannitol_dh_C"/>
    <property type="match status" value="1"/>
</dbReference>
<comment type="catalytic activity">
    <reaction evidence="4 6">
        <text>D-mannitol 1-phosphate + NAD(+) = beta-D-fructose 6-phosphate + NADH + H(+)</text>
        <dbReference type="Rhea" id="RHEA:19661"/>
        <dbReference type="ChEBI" id="CHEBI:15378"/>
        <dbReference type="ChEBI" id="CHEBI:57540"/>
        <dbReference type="ChEBI" id="CHEBI:57634"/>
        <dbReference type="ChEBI" id="CHEBI:57945"/>
        <dbReference type="ChEBI" id="CHEBI:61381"/>
        <dbReference type="EC" id="1.1.1.17"/>
    </reaction>
</comment>
<feature type="binding site" evidence="6">
    <location>
        <begin position="3"/>
        <end position="14"/>
    </location>
    <ligand>
        <name>NAD(+)</name>
        <dbReference type="ChEBI" id="CHEBI:57540"/>
    </ligand>
</feature>
<dbReference type="InterPro" id="IPR013118">
    <property type="entry name" value="Mannitol_DH_C"/>
</dbReference>
<organism evidence="9 10">
    <name type="scientific">Macrococcoides canis</name>
    <dbReference type="NCBI Taxonomy" id="1855823"/>
    <lineage>
        <taxon>Bacteria</taxon>
        <taxon>Bacillati</taxon>
        <taxon>Bacillota</taxon>
        <taxon>Bacilli</taxon>
        <taxon>Bacillales</taxon>
        <taxon>Staphylococcaceae</taxon>
        <taxon>Macrococcoides</taxon>
    </lineage>
</organism>
<dbReference type="NCBIfam" id="NF002645">
    <property type="entry name" value="PRK02318.1-1"/>
    <property type="match status" value="1"/>
</dbReference>
<keyword evidence="2 6" id="KW-0560">Oxidoreductase</keyword>
<dbReference type="InterPro" id="IPR013131">
    <property type="entry name" value="Mannitol_DH_N"/>
</dbReference>
<dbReference type="InterPro" id="IPR000669">
    <property type="entry name" value="Mannitol_DH"/>
</dbReference>
<evidence type="ECO:0000256" key="6">
    <source>
        <dbReference type="HAMAP-Rule" id="MF_00196"/>
    </source>
</evidence>
<dbReference type="KEGG" id="mcak:MCCS_05030"/>
<dbReference type="PRINTS" id="PR00084">
    <property type="entry name" value="MTLDHDRGNASE"/>
</dbReference>
<dbReference type="PANTHER" id="PTHR30524:SF0">
    <property type="entry name" value="ALTRONATE OXIDOREDUCTASE-RELATED"/>
    <property type="match status" value="1"/>
</dbReference>
<keyword evidence="3 6" id="KW-0520">NAD</keyword>